<keyword evidence="1" id="KW-1133">Transmembrane helix</keyword>
<accession>A0AAV4U584</accession>
<organism evidence="2 3">
    <name type="scientific">Caerostris extrusa</name>
    <name type="common">Bark spider</name>
    <name type="synonym">Caerostris bankana</name>
    <dbReference type="NCBI Taxonomy" id="172846"/>
    <lineage>
        <taxon>Eukaryota</taxon>
        <taxon>Metazoa</taxon>
        <taxon>Ecdysozoa</taxon>
        <taxon>Arthropoda</taxon>
        <taxon>Chelicerata</taxon>
        <taxon>Arachnida</taxon>
        <taxon>Araneae</taxon>
        <taxon>Araneomorphae</taxon>
        <taxon>Entelegynae</taxon>
        <taxon>Araneoidea</taxon>
        <taxon>Araneidae</taxon>
        <taxon>Caerostris</taxon>
    </lineage>
</organism>
<keyword evidence="1" id="KW-0812">Transmembrane</keyword>
<gene>
    <name evidence="2" type="ORF">CEXT_71341</name>
</gene>
<feature type="transmembrane region" description="Helical" evidence="1">
    <location>
        <begin position="12"/>
        <end position="30"/>
    </location>
</feature>
<dbReference type="AlphaFoldDB" id="A0AAV4U584"/>
<protein>
    <recommendedName>
        <fullName evidence="4">Transmembrane protein</fullName>
    </recommendedName>
</protein>
<proteinExistence type="predicted"/>
<sequence length="165" mass="19766">MEAWQEINPLVWIQYCFHHFSWLVSFFFLLGTKREVAWKRNHSFRKRGMGTIYQNINRHHFQLTIGSTHCKRSILKAFTNLKSMLKMFGTIALEPSFECHGRMVWMRIGRLILWSGANTVLIISVGWSRFLLLGTKREVAWKRNHSFRKRGMGIIYQKLNRHHFQ</sequence>
<evidence type="ECO:0000313" key="2">
    <source>
        <dbReference type="EMBL" id="GIY52906.1"/>
    </source>
</evidence>
<name>A0AAV4U584_CAEEX</name>
<keyword evidence="3" id="KW-1185">Reference proteome</keyword>
<reference evidence="2 3" key="1">
    <citation type="submission" date="2021-06" db="EMBL/GenBank/DDBJ databases">
        <title>Caerostris extrusa draft genome.</title>
        <authorList>
            <person name="Kono N."/>
            <person name="Arakawa K."/>
        </authorList>
    </citation>
    <scope>NUCLEOTIDE SEQUENCE [LARGE SCALE GENOMIC DNA]</scope>
</reference>
<dbReference type="Proteomes" id="UP001054945">
    <property type="component" value="Unassembled WGS sequence"/>
</dbReference>
<evidence type="ECO:0000313" key="3">
    <source>
        <dbReference type="Proteomes" id="UP001054945"/>
    </source>
</evidence>
<dbReference type="EMBL" id="BPLR01012305">
    <property type="protein sequence ID" value="GIY52906.1"/>
    <property type="molecule type" value="Genomic_DNA"/>
</dbReference>
<feature type="transmembrane region" description="Helical" evidence="1">
    <location>
        <begin position="111"/>
        <end position="132"/>
    </location>
</feature>
<evidence type="ECO:0008006" key="4">
    <source>
        <dbReference type="Google" id="ProtNLM"/>
    </source>
</evidence>
<evidence type="ECO:0000256" key="1">
    <source>
        <dbReference type="SAM" id="Phobius"/>
    </source>
</evidence>
<comment type="caution">
    <text evidence="2">The sequence shown here is derived from an EMBL/GenBank/DDBJ whole genome shotgun (WGS) entry which is preliminary data.</text>
</comment>
<keyword evidence="1" id="KW-0472">Membrane</keyword>